<evidence type="ECO:0000313" key="1">
    <source>
        <dbReference type="EMBL" id="KAK9921200.1"/>
    </source>
</evidence>
<name>A0AAW1W8J3_RUBAR</name>
<accession>A0AAW1W8J3</accession>
<gene>
    <name evidence="1" type="ORF">M0R45_029721</name>
</gene>
<dbReference type="Proteomes" id="UP001457282">
    <property type="component" value="Unassembled WGS sequence"/>
</dbReference>
<reference evidence="1 2" key="1">
    <citation type="journal article" date="2023" name="G3 (Bethesda)">
        <title>A chromosome-length genome assembly and annotation of blackberry (Rubus argutus, cv. 'Hillquist').</title>
        <authorList>
            <person name="Bruna T."/>
            <person name="Aryal R."/>
            <person name="Dudchenko O."/>
            <person name="Sargent D.J."/>
            <person name="Mead D."/>
            <person name="Buti M."/>
            <person name="Cavallini A."/>
            <person name="Hytonen T."/>
            <person name="Andres J."/>
            <person name="Pham M."/>
            <person name="Weisz D."/>
            <person name="Mascagni F."/>
            <person name="Usai G."/>
            <person name="Natali L."/>
            <person name="Bassil N."/>
            <person name="Fernandez G.E."/>
            <person name="Lomsadze A."/>
            <person name="Armour M."/>
            <person name="Olukolu B."/>
            <person name="Poorten T."/>
            <person name="Britton C."/>
            <person name="Davik J."/>
            <person name="Ashrafi H."/>
            <person name="Aiden E.L."/>
            <person name="Borodovsky M."/>
            <person name="Worthington M."/>
        </authorList>
    </citation>
    <scope>NUCLEOTIDE SEQUENCE [LARGE SCALE GENOMIC DNA]</scope>
    <source>
        <strain evidence="1">PI 553951</strain>
    </source>
</reference>
<dbReference type="Pfam" id="PF03140">
    <property type="entry name" value="DUF247"/>
    <property type="match status" value="1"/>
</dbReference>
<dbReference type="PANTHER" id="PTHR31170">
    <property type="entry name" value="BNAC04G53230D PROTEIN"/>
    <property type="match status" value="1"/>
</dbReference>
<organism evidence="1 2">
    <name type="scientific">Rubus argutus</name>
    <name type="common">Southern blackberry</name>
    <dbReference type="NCBI Taxonomy" id="59490"/>
    <lineage>
        <taxon>Eukaryota</taxon>
        <taxon>Viridiplantae</taxon>
        <taxon>Streptophyta</taxon>
        <taxon>Embryophyta</taxon>
        <taxon>Tracheophyta</taxon>
        <taxon>Spermatophyta</taxon>
        <taxon>Magnoliopsida</taxon>
        <taxon>eudicotyledons</taxon>
        <taxon>Gunneridae</taxon>
        <taxon>Pentapetalae</taxon>
        <taxon>rosids</taxon>
        <taxon>fabids</taxon>
        <taxon>Rosales</taxon>
        <taxon>Rosaceae</taxon>
        <taxon>Rosoideae</taxon>
        <taxon>Rosoideae incertae sedis</taxon>
        <taxon>Rubus</taxon>
    </lineage>
</organism>
<evidence type="ECO:0000313" key="2">
    <source>
        <dbReference type="Proteomes" id="UP001457282"/>
    </source>
</evidence>
<protein>
    <submittedName>
        <fullName evidence="1">Uncharacterized protein</fullName>
    </submittedName>
</protein>
<dbReference type="EMBL" id="JBEDUW010000006">
    <property type="protein sequence ID" value="KAK9921200.1"/>
    <property type="molecule type" value="Genomic_DNA"/>
</dbReference>
<keyword evidence="2" id="KW-1185">Reference proteome</keyword>
<dbReference type="InterPro" id="IPR004158">
    <property type="entry name" value="DUF247_pln"/>
</dbReference>
<comment type="caution">
    <text evidence="1">The sequence shown here is derived from an EMBL/GenBank/DDBJ whole genome shotgun (WGS) entry which is preliminary data.</text>
</comment>
<sequence length="171" mass="19120">MEHREYDGITRAEPNGQEDALTIDIDESVAATFAGNNGVVGGTSLKDSVCLYRVPHSLIGIHPTALHPELISIGPLHHAKGKSLECESHKWWFLDRLISRESQKRGGSGLRGCFEAMKQLEDRTRGCYDEDIPMSSSDFVEMMVLDGCFFFRLQRSPKATKKKLNLKQVLA</sequence>
<proteinExistence type="predicted"/>
<dbReference type="AlphaFoldDB" id="A0AAW1W8J3"/>